<keyword evidence="7" id="KW-1185">Reference proteome</keyword>
<dbReference type="Gene3D" id="3.40.50.300">
    <property type="entry name" value="P-loop containing nucleotide triphosphate hydrolases"/>
    <property type="match status" value="2"/>
</dbReference>
<evidence type="ECO:0000256" key="3">
    <source>
        <dbReference type="ARBA" id="ARBA00022741"/>
    </source>
</evidence>
<evidence type="ECO:0000259" key="5">
    <source>
        <dbReference type="PROSITE" id="PS50893"/>
    </source>
</evidence>
<comment type="caution">
    <text evidence="6">The sequence shown here is derived from an EMBL/GenBank/DDBJ whole genome shotgun (WGS) entry which is preliminary data.</text>
</comment>
<protein>
    <submittedName>
        <fullName evidence="6">Peptide/nickel transport system ATP-binding protein</fullName>
    </submittedName>
</protein>
<reference evidence="6 7" key="1">
    <citation type="submission" date="2023-08" db="EMBL/GenBank/DDBJ databases">
        <title>Functional and genomic diversity of the sorghum phyllosphere microbiome.</title>
        <authorList>
            <person name="Shade A."/>
        </authorList>
    </citation>
    <scope>NUCLEOTIDE SEQUENCE [LARGE SCALE GENOMIC DNA]</scope>
    <source>
        <strain evidence="6 7">SORGH_AS_0445</strain>
    </source>
</reference>
<dbReference type="Pfam" id="PF00005">
    <property type="entry name" value="ABC_tran"/>
    <property type="match status" value="2"/>
</dbReference>
<dbReference type="PANTHER" id="PTHR43776:SF7">
    <property type="entry name" value="D,D-DIPEPTIDE TRANSPORT ATP-BINDING PROTEIN DDPF-RELATED"/>
    <property type="match status" value="1"/>
</dbReference>
<dbReference type="SUPFAM" id="SSF52540">
    <property type="entry name" value="P-loop containing nucleoside triphosphate hydrolases"/>
    <property type="match status" value="2"/>
</dbReference>
<dbReference type="PANTHER" id="PTHR43776">
    <property type="entry name" value="TRANSPORT ATP-BINDING PROTEIN"/>
    <property type="match status" value="1"/>
</dbReference>
<dbReference type="CDD" id="cd03257">
    <property type="entry name" value="ABC_NikE_OppD_transporters"/>
    <property type="match status" value="2"/>
</dbReference>
<dbReference type="SMART" id="SM00382">
    <property type="entry name" value="AAA"/>
    <property type="match status" value="2"/>
</dbReference>
<dbReference type="InterPro" id="IPR003593">
    <property type="entry name" value="AAA+_ATPase"/>
</dbReference>
<dbReference type="EMBL" id="JAVIZQ010000001">
    <property type="protein sequence ID" value="MDR6144068.1"/>
    <property type="molecule type" value="Genomic_DNA"/>
</dbReference>
<dbReference type="InterPro" id="IPR003439">
    <property type="entry name" value="ABC_transporter-like_ATP-bd"/>
</dbReference>
<evidence type="ECO:0000256" key="1">
    <source>
        <dbReference type="ARBA" id="ARBA00005417"/>
    </source>
</evidence>
<feature type="domain" description="ABC transporter" evidence="5">
    <location>
        <begin position="273"/>
        <end position="511"/>
    </location>
</feature>
<evidence type="ECO:0000256" key="2">
    <source>
        <dbReference type="ARBA" id="ARBA00022448"/>
    </source>
</evidence>
<proteinExistence type="inferred from homology"/>
<dbReference type="Pfam" id="PF08352">
    <property type="entry name" value="oligo_HPY"/>
    <property type="match status" value="2"/>
</dbReference>
<keyword evidence="2" id="KW-0813">Transport</keyword>
<name>A0ABU1HWM7_9MICO</name>
<dbReference type="Proteomes" id="UP001249291">
    <property type="component" value="Unassembled WGS sequence"/>
</dbReference>
<feature type="domain" description="ABC transporter" evidence="5">
    <location>
        <begin position="10"/>
        <end position="250"/>
    </location>
</feature>
<dbReference type="RefSeq" id="WP_309693913.1">
    <property type="nucleotide sequence ID" value="NZ_JAVIZQ010000001.1"/>
</dbReference>
<evidence type="ECO:0000256" key="4">
    <source>
        <dbReference type="ARBA" id="ARBA00022840"/>
    </source>
</evidence>
<evidence type="ECO:0000313" key="6">
    <source>
        <dbReference type="EMBL" id="MDR6144068.1"/>
    </source>
</evidence>
<accession>A0ABU1HWM7</accession>
<dbReference type="InterPro" id="IPR017871">
    <property type="entry name" value="ABC_transporter-like_CS"/>
</dbReference>
<dbReference type="PROSITE" id="PS00211">
    <property type="entry name" value="ABC_TRANSPORTER_1"/>
    <property type="match status" value="2"/>
</dbReference>
<dbReference type="InterPro" id="IPR050319">
    <property type="entry name" value="ABC_transp_ATP-bind"/>
</dbReference>
<keyword evidence="3" id="KW-0547">Nucleotide-binding</keyword>
<keyword evidence="4 6" id="KW-0067">ATP-binding</keyword>
<dbReference type="InterPro" id="IPR027417">
    <property type="entry name" value="P-loop_NTPase"/>
</dbReference>
<comment type="similarity">
    <text evidence="1">Belongs to the ABC transporter superfamily.</text>
</comment>
<sequence>MIINESRIAVDGLRIEREADGSPIVGGASFSLRAGEVLGVVGESGSGKSTMGLGLLGFTKPGARISAGAVLIDGVDVMSLSAEALREARGARMAYVPQDPGMSLNPALTIGRQLHEVLPRGESVARIRDVLAEVGLPGDDLFLGRKPGQLSGGQQQRVGIAMAVIPRPDLIVLDEPTTGLDVTTQAMVLEMVTALTREYRMTAVYISHDLGVISQVADSVAVLLDGQIVEYGPASAVLRNPEDEYTRMLMRSVPSLHGDAAVRAVAPKNTVLLSVKGLEAGYGRTKILHDVSFDLHEGECVAVVGESGSGKSTLSRSIIGLHRRDSGTVELDGVALASAVTRRDTRQRRAMQYVFQNPYASLQPRRTVGESIALPLRTLGIARGEEARRMVREAAERVRLDPALLEKYPAELSGGQRQRVAIARGLVCNPRVLVCDEVTSALDVSVQAAVLDLLRELLADGLSIIFVTHNMAVVNQISHRVLVVKNGVVVEEGSTDAVLRHPVDEYTRLLMSHTFDIDDHASAR</sequence>
<dbReference type="InterPro" id="IPR013563">
    <property type="entry name" value="Oligopep_ABC_C"/>
</dbReference>
<dbReference type="GO" id="GO:0005524">
    <property type="term" value="F:ATP binding"/>
    <property type="evidence" value="ECO:0007669"/>
    <property type="project" value="UniProtKB-KW"/>
</dbReference>
<gene>
    <name evidence="6" type="ORF">QE375_003622</name>
</gene>
<dbReference type="PROSITE" id="PS50893">
    <property type="entry name" value="ABC_TRANSPORTER_2"/>
    <property type="match status" value="2"/>
</dbReference>
<organism evidence="6 7">
    <name type="scientific">Microbacterium foliorum</name>
    <dbReference type="NCBI Taxonomy" id="104336"/>
    <lineage>
        <taxon>Bacteria</taxon>
        <taxon>Bacillati</taxon>
        <taxon>Actinomycetota</taxon>
        <taxon>Actinomycetes</taxon>
        <taxon>Micrococcales</taxon>
        <taxon>Microbacteriaceae</taxon>
        <taxon>Microbacterium</taxon>
    </lineage>
</organism>
<evidence type="ECO:0000313" key="7">
    <source>
        <dbReference type="Proteomes" id="UP001249291"/>
    </source>
</evidence>